<evidence type="ECO:0000313" key="9">
    <source>
        <dbReference type="EMBL" id="XCD14788.1"/>
    </source>
</evidence>
<feature type="transmembrane region" description="Helical" evidence="6">
    <location>
        <begin position="450"/>
        <end position="468"/>
    </location>
</feature>
<proteinExistence type="inferred from homology"/>
<organism evidence="9">
    <name type="scientific">Vibrio chaetopteri</name>
    <dbReference type="NCBI Taxonomy" id="3016528"/>
    <lineage>
        <taxon>Bacteria</taxon>
        <taxon>Pseudomonadati</taxon>
        <taxon>Pseudomonadota</taxon>
        <taxon>Gammaproteobacteria</taxon>
        <taxon>Vibrionales</taxon>
        <taxon>Vibrionaceae</taxon>
        <taxon>Vibrio</taxon>
    </lineage>
</organism>
<sequence length="690" mass="77015">MTSPRISLRSATIQDLDILNDLMFELHNHHHSAVPTDFKSADEVQQEKSIARYLDSPDCLVLVATAKNIVAASSITKSDDPKIVGFVTAQFCELTSPISKPCFVGNIDELFVTPSWRQHGIAEALLIEAQIRLEQLGATQLMVEVWDFNQSALNLYKKQGFFPHIHCLRKKYKLGLFVTQLLSHWFFLCLLALFTANLSFAASSVSSPELSTKGAIGQAVPKASQNPLPLAPLAPSIRGSLCIVRSKDRLLLVDEIITGKLSLPGGTIENNEDPRLTAQRETWEEAGLVVDVGRELGRTRQAVFFECHVESAIIAYEATKFSKGIELPIYFAPHFGVEVRSATLIQPKSVAPKDYRYPQQWPLVKTMYETAGNQPIQFIDNLIESAPTIHQIELGWLESAQEILMQAPLHIREMVVWGGRILYVLVQPLFLMAFLPLFIWLWGRHFTGQLMFAVTATSLFILVAKQGFGFAVPHAYLPSINYTDRSGYSFPDLLIANWVSISTIVMSQIHTRFRTLFLSAFITVSVVLVFYQFISGGAFLSDMLAGALLGALVGWHFVRHSLSLAVSEVYTFTRTRVWLVLTTVAATLCYVWPFPTFLSWFGLCLGMLLFTLASRVRLPRSTMCLKELLLSLVLILIVLLGYFQLENVVSHSGIGSLLLQVFVTPVLILVPALVMVLFRNQDHQGRGVKG</sequence>
<keyword evidence="9" id="KW-0012">Acyltransferase</keyword>
<feature type="transmembrane region" description="Helical" evidence="6">
    <location>
        <begin position="577"/>
        <end position="594"/>
    </location>
</feature>
<comment type="cofactor">
    <cofactor evidence="1">
        <name>Mg(2+)</name>
        <dbReference type="ChEBI" id="CHEBI:18420"/>
    </cofactor>
</comment>
<dbReference type="AlphaFoldDB" id="A0AAU8BDP4"/>
<dbReference type="InterPro" id="IPR016181">
    <property type="entry name" value="Acyl_CoA_acyltransferase"/>
</dbReference>
<dbReference type="EC" id="2.3.1.-" evidence="9"/>
<dbReference type="PANTHER" id="PTHR43758:SF8">
    <property type="entry name" value="8-OXO-DGTP DIPHOSPHATASE YTKD-RELATED"/>
    <property type="match status" value="1"/>
</dbReference>
<keyword evidence="6" id="KW-0472">Membrane</keyword>
<evidence type="ECO:0000259" key="8">
    <source>
        <dbReference type="PROSITE" id="PS51462"/>
    </source>
</evidence>
<dbReference type="InterPro" id="IPR020084">
    <property type="entry name" value="NUDIX_hydrolase_CS"/>
</dbReference>
<dbReference type="Pfam" id="PF00583">
    <property type="entry name" value="Acetyltransf_1"/>
    <property type="match status" value="1"/>
</dbReference>
<dbReference type="SUPFAM" id="SSF55811">
    <property type="entry name" value="Nudix"/>
    <property type="match status" value="1"/>
</dbReference>
<feature type="transmembrane region" description="Helical" evidence="6">
    <location>
        <begin position="628"/>
        <end position="645"/>
    </location>
</feature>
<gene>
    <name evidence="9" type="ORF">PG915_09225</name>
</gene>
<protein>
    <submittedName>
        <fullName evidence="9">GNAT family N-acetyltransferase</fullName>
        <ecNumber evidence="9">2.3.1.-</ecNumber>
    </submittedName>
</protein>
<dbReference type="PANTHER" id="PTHR43758">
    <property type="entry name" value="7,8-DIHYDRO-8-OXOGUANINE TRIPHOSPHATASE"/>
    <property type="match status" value="1"/>
</dbReference>
<dbReference type="CDD" id="cd04301">
    <property type="entry name" value="NAT_SF"/>
    <property type="match status" value="1"/>
</dbReference>
<dbReference type="GO" id="GO:0016818">
    <property type="term" value="F:hydrolase activity, acting on acid anhydrides, in phosphorus-containing anhydrides"/>
    <property type="evidence" value="ECO:0007669"/>
    <property type="project" value="TreeGrafter"/>
</dbReference>
<name>A0AAU8BDP4_9VIBR</name>
<feature type="transmembrane region" description="Helical" evidence="6">
    <location>
        <begin position="421"/>
        <end position="443"/>
    </location>
</feature>
<feature type="transmembrane region" description="Helical" evidence="6">
    <location>
        <begin position="600"/>
        <end position="616"/>
    </location>
</feature>
<comment type="similarity">
    <text evidence="2">Belongs to the Nudix hydrolase family.</text>
</comment>
<feature type="transmembrane region" description="Helical" evidence="6">
    <location>
        <begin position="657"/>
        <end position="678"/>
    </location>
</feature>
<dbReference type="GO" id="GO:0016747">
    <property type="term" value="F:acyltransferase activity, transferring groups other than amino-acyl groups"/>
    <property type="evidence" value="ECO:0007669"/>
    <property type="project" value="InterPro"/>
</dbReference>
<evidence type="ECO:0000259" key="7">
    <source>
        <dbReference type="PROSITE" id="PS51186"/>
    </source>
</evidence>
<dbReference type="GO" id="GO:0005737">
    <property type="term" value="C:cytoplasm"/>
    <property type="evidence" value="ECO:0007669"/>
    <property type="project" value="TreeGrafter"/>
</dbReference>
<keyword evidence="3" id="KW-0479">Metal-binding</keyword>
<feature type="transmembrane region" description="Helical" evidence="6">
    <location>
        <begin position="174"/>
        <end position="194"/>
    </location>
</feature>
<dbReference type="GO" id="GO:0046872">
    <property type="term" value="F:metal ion binding"/>
    <property type="evidence" value="ECO:0007669"/>
    <property type="project" value="UniProtKB-KW"/>
</dbReference>
<dbReference type="RefSeq" id="WP_353496261.1">
    <property type="nucleotide sequence ID" value="NZ_CP115920.1"/>
</dbReference>
<dbReference type="InterPro" id="IPR015797">
    <property type="entry name" value="NUDIX_hydrolase-like_dom_sf"/>
</dbReference>
<keyword evidence="6" id="KW-1133">Transmembrane helix</keyword>
<evidence type="ECO:0000256" key="2">
    <source>
        <dbReference type="ARBA" id="ARBA00005582"/>
    </source>
</evidence>
<dbReference type="CDD" id="cd01610">
    <property type="entry name" value="PAP2_like"/>
    <property type="match status" value="1"/>
</dbReference>
<reference evidence="9" key="1">
    <citation type="submission" date="2023-01" db="EMBL/GenBank/DDBJ databases">
        <title>Vibrio sp. CB1-14 genome sequencing.</title>
        <authorList>
            <person name="Otstavnykh N."/>
            <person name="Isaeva M."/>
            <person name="Meleshko D."/>
        </authorList>
    </citation>
    <scope>NUCLEOTIDE SEQUENCE</scope>
    <source>
        <strain evidence="9">CB1-14</strain>
    </source>
</reference>
<dbReference type="KEGG" id="vck:PG915_09225"/>
<evidence type="ECO:0000256" key="3">
    <source>
        <dbReference type="ARBA" id="ARBA00022723"/>
    </source>
</evidence>
<dbReference type="InterPro" id="IPR000182">
    <property type="entry name" value="GNAT_dom"/>
</dbReference>
<keyword evidence="4" id="KW-0378">Hydrolase</keyword>
<evidence type="ECO:0000256" key="6">
    <source>
        <dbReference type="SAM" id="Phobius"/>
    </source>
</evidence>
<evidence type="ECO:0000256" key="5">
    <source>
        <dbReference type="ARBA" id="ARBA00022842"/>
    </source>
</evidence>
<dbReference type="PROSITE" id="PS51462">
    <property type="entry name" value="NUDIX"/>
    <property type="match status" value="1"/>
</dbReference>
<feature type="transmembrane region" description="Helical" evidence="6">
    <location>
        <begin position="488"/>
        <end position="506"/>
    </location>
</feature>
<evidence type="ECO:0000256" key="1">
    <source>
        <dbReference type="ARBA" id="ARBA00001946"/>
    </source>
</evidence>
<dbReference type="InterPro" id="IPR000086">
    <property type="entry name" value="NUDIX_hydrolase_dom"/>
</dbReference>
<keyword evidence="5" id="KW-0460">Magnesium</keyword>
<dbReference type="PROSITE" id="PS51186">
    <property type="entry name" value="GNAT"/>
    <property type="match status" value="1"/>
</dbReference>
<keyword evidence="9" id="KW-0808">Transferase</keyword>
<dbReference type="PROSITE" id="PS00893">
    <property type="entry name" value="NUDIX_BOX"/>
    <property type="match status" value="1"/>
</dbReference>
<feature type="transmembrane region" description="Helical" evidence="6">
    <location>
        <begin position="513"/>
        <end position="533"/>
    </location>
</feature>
<accession>A0AAU8BDP4</accession>
<feature type="domain" description="Nudix hydrolase" evidence="8">
    <location>
        <begin position="235"/>
        <end position="368"/>
    </location>
</feature>
<keyword evidence="6" id="KW-0812">Transmembrane</keyword>
<dbReference type="CDD" id="cd02883">
    <property type="entry name" value="NUDIX_Hydrolase"/>
    <property type="match status" value="1"/>
</dbReference>
<dbReference type="EMBL" id="CP115920">
    <property type="protein sequence ID" value="XCD14788.1"/>
    <property type="molecule type" value="Genomic_DNA"/>
</dbReference>
<feature type="domain" description="N-acetyltransferase" evidence="7">
    <location>
        <begin position="6"/>
        <end position="183"/>
    </location>
</feature>
<dbReference type="Gene3D" id="3.40.630.30">
    <property type="match status" value="1"/>
</dbReference>
<feature type="transmembrane region" description="Helical" evidence="6">
    <location>
        <begin position="539"/>
        <end position="557"/>
    </location>
</feature>
<dbReference type="Gene3D" id="3.90.79.10">
    <property type="entry name" value="Nucleoside Triphosphate Pyrophosphohydrolase"/>
    <property type="match status" value="1"/>
</dbReference>
<dbReference type="Pfam" id="PF00293">
    <property type="entry name" value="NUDIX"/>
    <property type="match status" value="1"/>
</dbReference>
<dbReference type="SUPFAM" id="SSF55729">
    <property type="entry name" value="Acyl-CoA N-acyltransferases (Nat)"/>
    <property type="match status" value="1"/>
</dbReference>
<evidence type="ECO:0000256" key="4">
    <source>
        <dbReference type="ARBA" id="ARBA00022801"/>
    </source>
</evidence>